<evidence type="ECO:0000256" key="2">
    <source>
        <dbReference type="ARBA" id="ARBA00013855"/>
    </source>
</evidence>
<comment type="caution">
    <text evidence="8">The sequence shown here is derived from an EMBL/GenBank/DDBJ whole genome shotgun (WGS) entry which is preliminary data.</text>
</comment>
<feature type="domain" description="Rod shape-determining protein MreC beta-barrel core" evidence="7">
    <location>
        <begin position="107"/>
        <end position="255"/>
    </location>
</feature>
<dbReference type="InterPro" id="IPR042177">
    <property type="entry name" value="Cell/Rod_1"/>
</dbReference>
<dbReference type="EMBL" id="MQUB01000001">
    <property type="protein sequence ID" value="PQB03576.1"/>
    <property type="molecule type" value="Genomic_DNA"/>
</dbReference>
<keyword evidence="3 5" id="KW-0133">Cell shape</keyword>
<dbReference type="PIRSF" id="PIRSF038471">
    <property type="entry name" value="MreC"/>
    <property type="match status" value="1"/>
</dbReference>
<name>A0A2S7KLR5_9FLAO</name>
<gene>
    <name evidence="8" type="ORF">BST85_00685</name>
</gene>
<reference evidence="8 9" key="1">
    <citation type="submission" date="2016-11" db="EMBL/GenBank/DDBJ databases">
        <title>Trade-off between light-utilization and light-protection in marine flavobacteria.</title>
        <authorList>
            <person name="Kumagai Y."/>
        </authorList>
    </citation>
    <scope>NUCLEOTIDE SEQUENCE [LARGE SCALE GENOMIC DNA]</scope>
    <source>
        <strain evidence="8 9">NBRC 107741</strain>
    </source>
</reference>
<proteinExistence type="inferred from homology"/>
<evidence type="ECO:0000256" key="5">
    <source>
        <dbReference type="PIRNR" id="PIRNR038471"/>
    </source>
</evidence>
<dbReference type="GO" id="GO:0008360">
    <property type="term" value="P:regulation of cell shape"/>
    <property type="evidence" value="ECO:0007669"/>
    <property type="project" value="UniProtKB-KW"/>
</dbReference>
<organism evidence="8 9">
    <name type="scientific">Aureitalea marina</name>
    <dbReference type="NCBI Taxonomy" id="930804"/>
    <lineage>
        <taxon>Bacteria</taxon>
        <taxon>Pseudomonadati</taxon>
        <taxon>Bacteroidota</taxon>
        <taxon>Flavobacteriia</taxon>
        <taxon>Flavobacteriales</taxon>
        <taxon>Flavobacteriaceae</taxon>
        <taxon>Aureitalea</taxon>
    </lineage>
</organism>
<dbReference type="NCBIfam" id="NF010532">
    <property type="entry name" value="PRK13922.9-3"/>
    <property type="match status" value="1"/>
</dbReference>
<dbReference type="InterPro" id="IPR007221">
    <property type="entry name" value="MreC"/>
</dbReference>
<comment type="function">
    <text evidence="5">Involved in formation and maintenance of cell shape.</text>
</comment>
<dbReference type="Gene3D" id="2.40.10.340">
    <property type="entry name" value="Rod shape-determining protein MreC, domain 1"/>
    <property type="match status" value="1"/>
</dbReference>
<protein>
    <recommendedName>
        <fullName evidence="2 5">Cell shape-determining protein MreC</fullName>
    </recommendedName>
    <alternativeName>
        <fullName evidence="4 5">Cell shape protein MreC</fullName>
    </alternativeName>
</protein>
<evidence type="ECO:0000256" key="3">
    <source>
        <dbReference type="ARBA" id="ARBA00022960"/>
    </source>
</evidence>
<evidence type="ECO:0000256" key="1">
    <source>
        <dbReference type="ARBA" id="ARBA00009369"/>
    </source>
</evidence>
<evidence type="ECO:0000256" key="4">
    <source>
        <dbReference type="ARBA" id="ARBA00032089"/>
    </source>
</evidence>
<keyword evidence="6" id="KW-0175">Coiled coil</keyword>
<feature type="coiled-coil region" evidence="6">
    <location>
        <begin position="60"/>
        <end position="87"/>
    </location>
</feature>
<dbReference type="Pfam" id="PF04085">
    <property type="entry name" value="MreC"/>
    <property type="match status" value="1"/>
</dbReference>
<evidence type="ECO:0000313" key="9">
    <source>
        <dbReference type="Proteomes" id="UP000239800"/>
    </source>
</evidence>
<dbReference type="PANTHER" id="PTHR34138:SF1">
    <property type="entry name" value="CELL SHAPE-DETERMINING PROTEIN MREC"/>
    <property type="match status" value="1"/>
</dbReference>
<dbReference type="PANTHER" id="PTHR34138">
    <property type="entry name" value="CELL SHAPE-DETERMINING PROTEIN MREC"/>
    <property type="match status" value="1"/>
</dbReference>
<dbReference type="GO" id="GO:0005886">
    <property type="term" value="C:plasma membrane"/>
    <property type="evidence" value="ECO:0007669"/>
    <property type="project" value="TreeGrafter"/>
</dbReference>
<dbReference type="OrthoDB" id="9811827at2"/>
<dbReference type="InterPro" id="IPR055342">
    <property type="entry name" value="MreC_beta-barrel_core"/>
</dbReference>
<dbReference type="Gene3D" id="2.40.10.350">
    <property type="entry name" value="Rod shape-determining protein MreC, domain 2"/>
    <property type="match status" value="1"/>
</dbReference>
<comment type="similarity">
    <text evidence="1 5">Belongs to the MreC family.</text>
</comment>
<accession>A0A2S7KLR5</accession>
<evidence type="ECO:0000256" key="6">
    <source>
        <dbReference type="SAM" id="Coils"/>
    </source>
</evidence>
<evidence type="ECO:0000259" key="7">
    <source>
        <dbReference type="Pfam" id="PF04085"/>
    </source>
</evidence>
<sequence length="273" mass="30469">MQRIIFFLIRNKNFLLFLLLFGLSLLLTANSRSYQGNRIGSSANAFSGGLFSISSTVRSYFQLSKENQALQEENTRLRLMLNQEEDLDSLPVAVGLDTTYSYIPARVINNHYNRSRNYVTLNVGDRDSVKIDMGVISPKGVVGIISATSNGYSSVQSVLNISSQINAKLQKSGHFGTLVWDTRDPNLVQLIEIPRLAPVSVGDTIVTGGRSTIFPEGIMIGVVEGLQREEREDFYDLQVRLFSDMTSLSVAYVIQNRDAEEIENLEESVDNEE</sequence>
<dbReference type="Proteomes" id="UP000239800">
    <property type="component" value="Unassembled WGS sequence"/>
</dbReference>
<evidence type="ECO:0000313" key="8">
    <source>
        <dbReference type="EMBL" id="PQB03576.1"/>
    </source>
</evidence>
<keyword evidence="9" id="KW-1185">Reference proteome</keyword>
<dbReference type="RefSeq" id="WP_104811499.1">
    <property type="nucleotide sequence ID" value="NZ_MQUB01000001.1"/>
</dbReference>
<dbReference type="InterPro" id="IPR042175">
    <property type="entry name" value="Cell/Rod_MreC_2"/>
</dbReference>
<dbReference type="AlphaFoldDB" id="A0A2S7KLR5"/>